<protein>
    <submittedName>
        <fullName evidence="2">Uncharacterized protein</fullName>
    </submittedName>
</protein>
<evidence type="ECO:0000256" key="1">
    <source>
        <dbReference type="SAM" id="MobiDB-lite"/>
    </source>
</evidence>
<proteinExistence type="predicted"/>
<dbReference type="EMBL" id="NCVQ01000006">
    <property type="protein sequence ID" value="PWZ22129.1"/>
    <property type="molecule type" value="Genomic_DNA"/>
</dbReference>
<dbReference type="Proteomes" id="UP000251960">
    <property type="component" value="Chromosome 5"/>
</dbReference>
<gene>
    <name evidence="2" type="ORF">Zm00014a_016954</name>
</gene>
<comment type="caution">
    <text evidence="2">The sequence shown here is derived from an EMBL/GenBank/DDBJ whole genome shotgun (WGS) entry which is preliminary data.</text>
</comment>
<sequence>MAPSSDAVPRTTRESSALATTMRSPFDDGQRGAAALDRVQAAAALELAKHSGVCGHVGLLPKVQLTVAKLLLVIDERRQRERLLLVVFVRSFQVRNMDSSLALVYENDSQVRSMEKYYGE</sequence>
<reference evidence="2 3" key="1">
    <citation type="journal article" date="2018" name="Nat. Genet.">
        <title>Extensive intraspecific gene order and gene structural variations between Mo17 and other maize genomes.</title>
        <authorList>
            <person name="Sun S."/>
            <person name="Zhou Y."/>
            <person name="Chen J."/>
            <person name="Shi J."/>
            <person name="Zhao H."/>
            <person name="Zhao H."/>
            <person name="Song W."/>
            <person name="Zhang M."/>
            <person name="Cui Y."/>
            <person name="Dong X."/>
            <person name="Liu H."/>
            <person name="Ma X."/>
            <person name="Jiao Y."/>
            <person name="Wang B."/>
            <person name="Wei X."/>
            <person name="Stein J.C."/>
            <person name="Glaubitz J.C."/>
            <person name="Lu F."/>
            <person name="Yu G."/>
            <person name="Liang C."/>
            <person name="Fengler K."/>
            <person name="Li B."/>
            <person name="Rafalski A."/>
            <person name="Schnable P.S."/>
            <person name="Ware D.H."/>
            <person name="Buckler E.S."/>
            <person name="Lai J."/>
        </authorList>
    </citation>
    <scope>NUCLEOTIDE SEQUENCE [LARGE SCALE GENOMIC DNA]</scope>
    <source>
        <strain evidence="3">cv. Missouri 17</strain>
        <tissue evidence="2">Seedling</tissue>
    </source>
</reference>
<feature type="compositionally biased region" description="Polar residues" evidence="1">
    <location>
        <begin position="14"/>
        <end position="23"/>
    </location>
</feature>
<evidence type="ECO:0000313" key="3">
    <source>
        <dbReference type="Proteomes" id="UP000251960"/>
    </source>
</evidence>
<accession>A0A3L6EN68</accession>
<evidence type="ECO:0000313" key="2">
    <source>
        <dbReference type="EMBL" id="PWZ22129.1"/>
    </source>
</evidence>
<organism evidence="2 3">
    <name type="scientific">Zea mays</name>
    <name type="common">Maize</name>
    <dbReference type="NCBI Taxonomy" id="4577"/>
    <lineage>
        <taxon>Eukaryota</taxon>
        <taxon>Viridiplantae</taxon>
        <taxon>Streptophyta</taxon>
        <taxon>Embryophyta</taxon>
        <taxon>Tracheophyta</taxon>
        <taxon>Spermatophyta</taxon>
        <taxon>Magnoliopsida</taxon>
        <taxon>Liliopsida</taxon>
        <taxon>Poales</taxon>
        <taxon>Poaceae</taxon>
        <taxon>PACMAD clade</taxon>
        <taxon>Panicoideae</taxon>
        <taxon>Andropogonodae</taxon>
        <taxon>Andropogoneae</taxon>
        <taxon>Tripsacinae</taxon>
        <taxon>Zea</taxon>
    </lineage>
</organism>
<feature type="region of interest" description="Disordered" evidence="1">
    <location>
        <begin position="1"/>
        <end position="26"/>
    </location>
</feature>
<name>A0A3L6EN68_MAIZE</name>
<dbReference type="AlphaFoldDB" id="A0A3L6EN68"/>